<dbReference type="InterPro" id="IPR037171">
    <property type="entry name" value="NagB/RpiA_transferase-like"/>
</dbReference>
<dbReference type="InterPro" id="IPR038460">
    <property type="entry name" value="AcetylCoA_hyd_C_sf"/>
</dbReference>
<feature type="domain" description="Acetyl-CoA hydrolase/transferase N-terminal" evidence="3">
    <location>
        <begin position="8"/>
        <end position="178"/>
    </location>
</feature>
<evidence type="ECO:0000313" key="6">
    <source>
        <dbReference type="Proteomes" id="UP001059295"/>
    </source>
</evidence>
<dbReference type="Gene3D" id="3.40.1080.10">
    <property type="entry name" value="Glutaconate Coenzyme A-transferase"/>
    <property type="match status" value="1"/>
</dbReference>
<keyword evidence="6" id="KW-1185">Reference proteome</keyword>
<dbReference type="PANTHER" id="PTHR21432:SF20">
    <property type="entry name" value="ACETYL-COA HYDROLASE"/>
    <property type="match status" value="1"/>
</dbReference>
<keyword evidence="5" id="KW-0378">Hydrolase</keyword>
<dbReference type="EMBL" id="CP102294">
    <property type="protein sequence ID" value="UWN56847.1"/>
    <property type="molecule type" value="Genomic_DNA"/>
</dbReference>
<dbReference type="InterPro" id="IPR046433">
    <property type="entry name" value="ActCoA_hydro"/>
</dbReference>
<accession>A0ABY5UXY1</accession>
<evidence type="ECO:0000256" key="1">
    <source>
        <dbReference type="ARBA" id="ARBA00009632"/>
    </source>
</evidence>
<dbReference type="Gene3D" id="3.30.750.70">
    <property type="entry name" value="4-hydroxybutyrate coenzyme like domains"/>
    <property type="match status" value="1"/>
</dbReference>
<dbReference type="Pfam" id="PF02550">
    <property type="entry name" value="AcetylCoA_hydro"/>
    <property type="match status" value="1"/>
</dbReference>
<gene>
    <name evidence="5" type="ORF">NQ491_09345</name>
</gene>
<evidence type="ECO:0000259" key="3">
    <source>
        <dbReference type="Pfam" id="PF02550"/>
    </source>
</evidence>
<feature type="domain" description="Acetyl-CoA hydrolase/transferase C-terminal" evidence="4">
    <location>
        <begin position="270"/>
        <end position="421"/>
    </location>
</feature>
<protein>
    <submittedName>
        <fullName evidence="5">Acetyl-CoA hydrolase/transferase family protein</fullName>
    </submittedName>
</protein>
<name>A0ABY5UXY1_9BACT</name>
<dbReference type="InterPro" id="IPR003702">
    <property type="entry name" value="ActCoA_hydro_N"/>
</dbReference>
<dbReference type="GO" id="GO:0016787">
    <property type="term" value="F:hydrolase activity"/>
    <property type="evidence" value="ECO:0007669"/>
    <property type="project" value="UniProtKB-KW"/>
</dbReference>
<keyword evidence="2" id="KW-0808">Transferase</keyword>
<proteinExistence type="inferred from homology"/>
<dbReference type="PANTHER" id="PTHR21432">
    <property type="entry name" value="ACETYL-COA HYDROLASE-RELATED"/>
    <property type="match status" value="1"/>
</dbReference>
<dbReference type="InterPro" id="IPR026888">
    <property type="entry name" value="AcetylCoA_hyd_C"/>
</dbReference>
<evidence type="ECO:0000259" key="4">
    <source>
        <dbReference type="Pfam" id="PF13336"/>
    </source>
</evidence>
<dbReference type="Gene3D" id="3.40.1080.20">
    <property type="entry name" value="Acetyl-CoA hydrolase/transferase C-terminal domain"/>
    <property type="match status" value="1"/>
</dbReference>
<dbReference type="Proteomes" id="UP001059295">
    <property type="component" value="Chromosome"/>
</dbReference>
<reference evidence="5" key="1">
    <citation type="journal article" date="2022" name="Cell">
        <title>Design, construction, and in vivo augmentation of a complex gut microbiome.</title>
        <authorList>
            <person name="Cheng A.G."/>
            <person name="Ho P.Y."/>
            <person name="Aranda-Diaz A."/>
            <person name="Jain S."/>
            <person name="Yu F.B."/>
            <person name="Meng X."/>
            <person name="Wang M."/>
            <person name="Iakiviak M."/>
            <person name="Nagashima K."/>
            <person name="Zhao A."/>
            <person name="Murugkar P."/>
            <person name="Patil A."/>
            <person name="Atabakhsh K."/>
            <person name="Weakley A."/>
            <person name="Yan J."/>
            <person name="Brumbaugh A.R."/>
            <person name="Higginbottom S."/>
            <person name="Dimas A."/>
            <person name="Shiver A.L."/>
            <person name="Deutschbauer A."/>
            <person name="Neff N."/>
            <person name="Sonnenburg J.L."/>
            <person name="Huang K.C."/>
            <person name="Fischbach M.A."/>
        </authorList>
    </citation>
    <scope>NUCLEOTIDE SEQUENCE</scope>
    <source>
        <strain evidence="5">AP11</strain>
    </source>
</reference>
<dbReference type="GeneID" id="82891937"/>
<sequence length="441" mass="47704">MTKPIHFITAEEAVRAIKSHDHVHLSSVASAPQCLIKAMCERGRNRELQHVHIHHLHTEGPAPYAAPEFEGIFQLDSFFVGGNVRKVTQSGYADYIPVFLSETQKLYRSGVLPCNVAMIQVSPPDAHGYVSLGTSVDATLAAVECAQTVIAVINKHVPRSFGDAFIHVDDIDLFVQDDTPLEEAHFSEPNEVETAIGKHCAALIEDGACLQMGIGAIPNAVLAQLGGHKNLGIHTEMFADGVLPLVESGVINGRNKAIDKGKMVSTFLMGSQKVYDFIDNNPGVAMMDVGYTNDPFVIAKNPKVTAINSALQVDLTGQICADSLGTKFYSGVGGQIDFIYGASRSEGGKAILAMPSTTNKGISKIAPELTLGAGVVTTRSHVHWFVTEYGAVNLYGRSLQERARLIISVAHPDHQETLDRAAFERYGEHHHYIKATTSVKK</sequence>
<comment type="similarity">
    <text evidence="1">Belongs to the acetyl-CoA hydrolase/transferase family.</text>
</comment>
<evidence type="ECO:0000313" key="5">
    <source>
        <dbReference type="EMBL" id="UWN56847.1"/>
    </source>
</evidence>
<evidence type="ECO:0000256" key="2">
    <source>
        <dbReference type="ARBA" id="ARBA00022679"/>
    </source>
</evidence>
<dbReference type="SUPFAM" id="SSF100950">
    <property type="entry name" value="NagB/RpiA/CoA transferase-like"/>
    <property type="match status" value="2"/>
</dbReference>
<organism evidence="5 6">
    <name type="scientific">Alistipes ihumii AP11</name>
    <dbReference type="NCBI Taxonomy" id="1211813"/>
    <lineage>
        <taxon>Bacteria</taxon>
        <taxon>Pseudomonadati</taxon>
        <taxon>Bacteroidota</taxon>
        <taxon>Bacteroidia</taxon>
        <taxon>Bacteroidales</taxon>
        <taxon>Rikenellaceae</taxon>
        <taxon>Alistipes</taxon>
    </lineage>
</organism>
<dbReference type="Pfam" id="PF13336">
    <property type="entry name" value="AcetylCoA_hyd_C"/>
    <property type="match status" value="1"/>
</dbReference>
<dbReference type="RefSeq" id="WP_019245839.1">
    <property type="nucleotide sequence ID" value="NZ_CAPH01000012.1"/>
</dbReference>